<reference evidence="1" key="1">
    <citation type="submission" date="2020-05" db="EMBL/GenBank/DDBJ databases">
        <authorList>
            <person name="Chiriac C."/>
            <person name="Salcher M."/>
            <person name="Ghai R."/>
            <person name="Kavagutti S V."/>
        </authorList>
    </citation>
    <scope>NUCLEOTIDE SEQUENCE</scope>
</reference>
<name>A0A6J7GES8_9ZZZZ</name>
<dbReference type="AlphaFoldDB" id="A0A6J7GES8"/>
<proteinExistence type="predicted"/>
<organism evidence="1">
    <name type="scientific">freshwater metagenome</name>
    <dbReference type="NCBI Taxonomy" id="449393"/>
    <lineage>
        <taxon>unclassified sequences</taxon>
        <taxon>metagenomes</taxon>
        <taxon>ecological metagenomes</taxon>
    </lineage>
</organism>
<dbReference type="EMBL" id="CAFBMK010000032">
    <property type="protein sequence ID" value="CAB4905088.1"/>
    <property type="molecule type" value="Genomic_DNA"/>
</dbReference>
<sequence length="200" mass="21565">MGFFPTEPPEPRAEDGDEEWLAYARFEGHTVPGAVPEPVVVAATPLVTVIATLTVADDELGVTWHTICRRVPTGPAADQLALREVARRGPLPDEFLRLGIAYADGRTATNLPWEDADELDEDEELDPDRLRWRTRGGSGTPTVATTSVVVAPGPDAGPVTLVCEWPALGVAEHRATVPHDVLDRARLLAISVEPLEDEPA</sequence>
<evidence type="ECO:0000313" key="1">
    <source>
        <dbReference type="EMBL" id="CAB4905088.1"/>
    </source>
</evidence>
<gene>
    <name evidence="1" type="ORF">UFOPK3564_00825</name>
</gene>
<protein>
    <submittedName>
        <fullName evidence="1">Unannotated protein</fullName>
    </submittedName>
</protein>
<accession>A0A6J7GES8</accession>